<dbReference type="KEGG" id="bsed:DN745_10010"/>
<gene>
    <name evidence="2" type="ORF">DN745_10010</name>
</gene>
<dbReference type="AlphaFoldDB" id="A0A2Z4FL26"/>
<protein>
    <submittedName>
        <fullName evidence="2">Uncharacterized protein</fullName>
    </submittedName>
</protein>
<feature type="region of interest" description="Disordered" evidence="1">
    <location>
        <begin position="79"/>
        <end position="109"/>
    </location>
</feature>
<sequence length="109" mass="12443">MADMKDDFLKMAMKAMQNTTVQKVMASEKVQKGFANAFKASYDVKNKLDQKKSDLAEQFNLATKDDLRTMKRELDRLQRQVSKLNRDKKDAKAQKSSSSKSSTKTNSNE</sequence>
<reference evidence="2 3" key="1">
    <citation type="submission" date="2018-06" db="EMBL/GenBank/DDBJ databases">
        <title>Lujinxingia sediminis gen. nov. sp. nov., a new facultative anaerobic member of the class Deltaproteobacteria, and proposal of Lujinxingaceae fam. nov.</title>
        <authorList>
            <person name="Guo L.-Y."/>
            <person name="Li C.-M."/>
            <person name="Wang S."/>
            <person name="Du Z.-J."/>
        </authorList>
    </citation>
    <scope>NUCLEOTIDE SEQUENCE [LARGE SCALE GENOMIC DNA]</scope>
    <source>
        <strain evidence="2 3">FA350</strain>
    </source>
</reference>
<proteinExistence type="predicted"/>
<evidence type="ECO:0000313" key="3">
    <source>
        <dbReference type="Proteomes" id="UP000249799"/>
    </source>
</evidence>
<keyword evidence="3" id="KW-1185">Reference proteome</keyword>
<feature type="compositionally biased region" description="Low complexity" evidence="1">
    <location>
        <begin position="94"/>
        <end position="109"/>
    </location>
</feature>
<organism evidence="2 3">
    <name type="scientific">Bradymonas sediminis</name>
    <dbReference type="NCBI Taxonomy" id="1548548"/>
    <lineage>
        <taxon>Bacteria</taxon>
        <taxon>Deltaproteobacteria</taxon>
        <taxon>Bradymonadales</taxon>
        <taxon>Bradymonadaceae</taxon>
        <taxon>Bradymonas</taxon>
    </lineage>
</organism>
<feature type="compositionally biased region" description="Basic and acidic residues" evidence="1">
    <location>
        <begin position="79"/>
        <end position="93"/>
    </location>
</feature>
<evidence type="ECO:0000313" key="2">
    <source>
        <dbReference type="EMBL" id="AWV89653.1"/>
    </source>
</evidence>
<accession>A0A2Z4FL26</accession>
<name>A0A2Z4FL26_9DELT</name>
<dbReference type="EMBL" id="CP030032">
    <property type="protein sequence ID" value="AWV89653.1"/>
    <property type="molecule type" value="Genomic_DNA"/>
</dbReference>
<dbReference type="OrthoDB" id="5515863at2"/>
<evidence type="ECO:0000256" key="1">
    <source>
        <dbReference type="SAM" id="MobiDB-lite"/>
    </source>
</evidence>
<dbReference type="Proteomes" id="UP000249799">
    <property type="component" value="Chromosome"/>
</dbReference>